<dbReference type="Proteomes" id="UP000623129">
    <property type="component" value="Unassembled WGS sequence"/>
</dbReference>
<organism evidence="1 2">
    <name type="scientific">Carex littledalei</name>
    <dbReference type="NCBI Taxonomy" id="544730"/>
    <lineage>
        <taxon>Eukaryota</taxon>
        <taxon>Viridiplantae</taxon>
        <taxon>Streptophyta</taxon>
        <taxon>Embryophyta</taxon>
        <taxon>Tracheophyta</taxon>
        <taxon>Spermatophyta</taxon>
        <taxon>Magnoliopsida</taxon>
        <taxon>Liliopsida</taxon>
        <taxon>Poales</taxon>
        <taxon>Cyperaceae</taxon>
        <taxon>Cyperoideae</taxon>
        <taxon>Cariceae</taxon>
        <taxon>Carex</taxon>
        <taxon>Carex subgen. Euthyceras</taxon>
    </lineage>
</organism>
<dbReference type="PANTHER" id="PTHR33103">
    <property type="entry name" value="OS01G0153900 PROTEIN"/>
    <property type="match status" value="1"/>
</dbReference>
<reference evidence="1" key="1">
    <citation type="submission" date="2020-01" db="EMBL/GenBank/DDBJ databases">
        <title>Genome sequence of Kobresia littledalei, the first chromosome-level genome in the family Cyperaceae.</title>
        <authorList>
            <person name="Qu G."/>
        </authorList>
    </citation>
    <scope>NUCLEOTIDE SEQUENCE</scope>
    <source>
        <strain evidence="1">C.B.Clarke</strain>
        <tissue evidence="1">Leaf</tissue>
    </source>
</reference>
<protein>
    <recommendedName>
        <fullName evidence="3">DUF674 domain-containing protein</fullName>
    </recommendedName>
</protein>
<accession>A0A833RLE3</accession>
<name>A0A833RLE3_9POAL</name>
<evidence type="ECO:0000313" key="2">
    <source>
        <dbReference type="Proteomes" id="UP000623129"/>
    </source>
</evidence>
<dbReference type="PANTHER" id="PTHR33103:SF19">
    <property type="entry name" value="OS09G0544700 PROTEIN"/>
    <property type="match status" value="1"/>
</dbReference>
<sequence>MGFELKLLIEKKSQKVLFAEVGKDVVDFLFSLLSLPIGSVAKLITEESILGPLRNTYCSWEQLDHSFLSSSGMTANKLIIPEIFPTSSSSFDLLLSSASPVPTVKEKVYACNCNCKFTYEYGTYCKSCNFTRKDFSYVGSSVTKETVKRDGYIKSGFTYAIMDDLSMVPMTPLASIELLDKLGFQDLSLLEKKTVSLDVQQGLELLKTSFSSKNVLTDMFLAKKKEGH</sequence>
<proteinExistence type="predicted"/>
<comment type="caution">
    <text evidence="1">The sequence shown here is derived from an EMBL/GenBank/DDBJ whole genome shotgun (WGS) entry which is preliminary data.</text>
</comment>
<dbReference type="Pfam" id="PF05056">
    <property type="entry name" value="DUF674"/>
    <property type="match status" value="1"/>
</dbReference>
<dbReference type="EMBL" id="SWLB01000001">
    <property type="protein sequence ID" value="KAF3342018.1"/>
    <property type="molecule type" value="Genomic_DNA"/>
</dbReference>
<gene>
    <name evidence="1" type="ORF">FCM35_KLT00656</name>
</gene>
<dbReference type="AlphaFoldDB" id="A0A833RLE3"/>
<dbReference type="OrthoDB" id="2014278at2759"/>
<dbReference type="InterPro" id="IPR007750">
    <property type="entry name" value="DUF674"/>
</dbReference>
<keyword evidence="2" id="KW-1185">Reference proteome</keyword>
<evidence type="ECO:0008006" key="3">
    <source>
        <dbReference type="Google" id="ProtNLM"/>
    </source>
</evidence>
<evidence type="ECO:0000313" key="1">
    <source>
        <dbReference type="EMBL" id="KAF3342018.1"/>
    </source>
</evidence>